<keyword evidence="6" id="KW-1003">Cell membrane</keyword>
<evidence type="ECO:0000313" key="16">
    <source>
        <dbReference type="EMBL" id="KAF2435827.1"/>
    </source>
</evidence>
<feature type="region of interest" description="Disordered" evidence="13">
    <location>
        <begin position="1"/>
        <end position="42"/>
    </location>
</feature>
<proteinExistence type="inferred from homology"/>
<dbReference type="GO" id="GO:0005886">
    <property type="term" value="C:plasma membrane"/>
    <property type="evidence" value="ECO:0007669"/>
    <property type="project" value="UniProtKB-SubCell"/>
</dbReference>
<evidence type="ECO:0000256" key="14">
    <source>
        <dbReference type="SAM" id="Phobius"/>
    </source>
</evidence>
<dbReference type="Proteomes" id="UP000800235">
    <property type="component" value="Unassembled WGS sequence"/>
</dbReference>
<dbReference type="PANTHER" id="PTHR15989:SF5">
    <property type="entry name" value="VEZATIN"/>
    <property type="match status" value="1"/>
</dbReference>
<evidence type="ECO:0000256" key="12">
    <source>
        <dbReference type="ARBA" id="ARBA00023242"/>
    </source>
</evidence>
<evidence type="ECO:0000256" key="7">
    <source>
        <dbReference type="ARBA" id="ARBA00022692"/>
    </source>
</evidence>
<keyword evidence="7 14" id="KW-0812">Transmembrane</keyword>
<evidence type="ECO:0000256" key="1">
    <source>
        <dbReference type="ARBA" id="ARBA00004123"/>
    </source>
</evidence>
<protein>
    <recommendedName>
        <fullName evidence="5">Vezatin</fullName>
    </recommendedName>
</protein>
<dbReference type="InterPro" id="IPR026858">
    <property type="entry name" value="Vezatin"/>
</dbReference>
<dbReference type="GO" id="GO:0005634">
    <property type="term" value="C:nucleus"/>
    <property type="evidence" value="ECO:0007669"/>
    <property type="project" value="UniProtKB-SubCell"/>
</dbReference>
<evidence type="ECO:0000256" key="13">
    <source>
        <dbReference type="SAM" id="MobiDB-lite"/>
    </source>
</evidence>
<evidence type="ECO:0000259" key="15">
    <source>
        <dbReference type="Pfam" id="PF12632"/>
    </source>
</evidence>
<feature type="transmembrane region" description="Helical" evidence="14">
    <location>
        <begin position="165"/>
        <end position="184"/>
    </location>
</feature>
<evidence type="ECO:0000256" key="2">
    <source>
        <dbReference type="ARBA" id="ARBA00004536"/>
    </source>
</evidence>
<evidence type="ECO:0000256" key="10">
    <source>
        <dbReference type="ARBA" id="ARBA00023054"/>
    </source>
</evidence>
<feature type="domain" description="Myosin-binding" evidence="15">
    <location>
        <begin position="144"/>
        <end position="426"/>
    </location>
</feature>
<dbReference type="AlphaFoldDB" id="A0A9P4P217"/>
<dbReference type="Pfam" id="PF12632">
    <property type="entry name" value="Vezatin"/>
    <property type="match status" value="1"/>
</dbReference>
<keyword evidence="9 14" id="KW-1133">Transmembrane helix</keyword>
<evidence type="ECO:0000256" key="8">
    <source>
        <dbReference type="ARBA" id="ARBA00022949"/>
    </source>
</evidence>
<evidence type="ECO:0000256" key="3">
    <source>
        <dbReference type="ARBA" id="ARBA00004651"/>
    </source>
</evidence>
<dbReference type="EMBL" id="MU007012">
    <property type="protein sequence ID" value="KAF2435827.1"/>
    <property type="molecule type" value="Genomic_DNA"/>
</dbReference>
<dbReference type="InterPro" id="IPR026859">
    <property type="entry name" value="Myosin-bd"/>
</dbReference>
<comment type="similarity">
    <text evidence="4">Belongs to the vezatin family.</text>
</comment>
<comment type="caution">
    <text evidence="16">The sequence shown here is derived from an EMBL/GenBank/DDBJ whole genome shotgun (WGS) entry which is preliminary data.</text>
</comment>
<keyword evidence="11 14" id="KW-0472">Membrane</keyword>
<comment type="subcellular location">
    <subcellularLocation>
        <location evidence="2">Cell junction</location>
        <location evidence="2">Adherens junction</location>
    </subcellularLocation>
    <subcellularLocation>
        <location evidence="3">Cell membrane</location>
        <topology evidence="3">Multi-pass membrane protein</topology>
    </subcellularLocation>
    <subcellularLocation>
        <location evidence="1">Nucleus</location>
    </subcellularLocation>
</comment>
<name>A0A9P4P217_9PEZI</name>
<evidence type="ECO:0000256" key="11">
    <source>
        <dbReference type="ARBA" id="ARBA00023136"/>
    </source>
</evidence>
<feature type="region of interest" description="Disordered" evidence="13">
    <location>
        <begin position="488"/>
        <end position="545"/>
    </location>
</feature>
<reference evidence="16" key="1">
    <citation type="journal article" date="2020" name="Stud. Mycol.">
        <title>101 Dothideomycetes genomes: a test case for predicting lifestyles and emergence of pathogens.</title>
        <authorList>
            <person name="Haridas S."/>
            <person name="Albert R."/>
            <person name="Binder M."/>
            <person name="Bloem J."/>
            <person name="Labutti K."/>
            <person name="Salamov A."/>
            <person name="Andreopoulos B."/>
            <person name="Baker S."/>
            <person name="Barry K."/>
            <person name="Bills G."/>
            <person name="Bluhm B."/>
            <person name="Cannon C."/>
            <person name="Castanera R."/>
            <person name="Culley D."/>
            <person name="Daum C."/>
            <person name="Ezra D."/>
            <person name="Gonzalez J."/>
            <person name="Henrissat B."/>
            <person name="Kuo A."/>
            <person name="Liang C."/>
            <person name="Lipzen A."/>
            <person name="Lutzoni F."/>
            <person name="Magnuson J."/>
            <person name="Mondo S."/>
            <person name="Nolan M."/>
            <person name="Ohm R."/>
            <person name="Pangilinan J."/>
            <person name="Park H.-J."/>
            <person name="Ramirez L."/>
            <person name="Alfaro M."/>
            <person name="Sun H."/>
            <person name="Tritt A."/>
            <person name="Yoshinaga Y."/>
            <person name="Zwiers L.-H."/>
            <person name="Turgeon B."/>
            <person name="Goodwin S."/>
            <person name="Spatafora J."/>
            <person name="Crous P."/>
            <person name="Grigoriev I."/>
        </authorList>
    </citation>
    <scope>NUCLEOTIDE SEQUENCE</scope>
    <source>
        <strain evidence="16">CBS 130266</strain>
    </source>
</reference>
<keyword evidence="8" id="KW-0965">Cell junction</keyword>
<evidence type="ECO:0000256" key="6">
    <source>
        <dbReference type="ARBA" id="ARBA00022475"/>
    </source>
</evidence>
<evidence type="ECO:0000256" key="4">
    <source>
        <dbReference type="ARBA" id="ARBA00007245"/>
    </source>
</evidence>
<evidence type="ECO:0000256" key="9">
    <source>
        <dbReference type="ARBA" id="ARBA00022989"/>
    </source>
</evidence>
<keyword evidence="17" id="KW-1185">Reference proteome</keyword>
<evidence type="ECO:0000313" key="17">
    <source>
        <dbReference type="Proteomes" id="UP000800235"/>
    </source>
</evidence>
<keyword evidence="10" id="KW-0175">Coiled coil</keyword>
<feature type="compositionally biased region" description="Polar residues" evidence="13">
    <location>
        <begin position="524"/>
        <end position="543"/>
    </location>
</feature>
<evidence type="ECO:0000256" key="5">
    <source>
        <dbReference type="ARBA" id="ARBA00018125"/>
    </source>
</evidence>
<accession>A0A9P4P217</accession>
<gene>
    <name evidence="16" type="ORF">EJ08DRAFT_667754</name>
</gene>
<dbReference type="PANTHER" id="PTHR15989">
    <property type="entry name" value="VEZATIN"/>
    <property type="match status" value="1"/>
</dbReference>
<organism evidence="16 17">
    <name type="scientific">Tothia fuscella</name>
    <dbReference type="NCBI Taxonomy" id="1048955"/>
    <lineage>
        <taxon>Eukaryota</taxon>
        <taxon>Fungi</taxon>
        <taxon>Dikarya</taxon>
        <taxon>Ascomycota</taxon>
        <taxon>Pezizomycotina</taxon>
        <taxon>Dothideomycetes</taxon>
        <taxon>Pleosporomycetidae</taxon>
        <taxon>Venturiales</taxon>
        <taxon>Cylindrosympodiaceae</taxon>
        <taxon>Tothia</taxon>
    </lineage>
</organism>
<keyword evidence="12" id="KW-0539">Nucleus</keyword>
<feature type="transmembrane region" description="Helical" evidence="14">
    <location>
        <begin position="133"/>
        <end position="153"/>
    </location>
</feature>
<dbReference type="OrthoDB" id="21151at2759"/>
<sequence>MEALTYEDSPLAQYLEESPPSPAKSSPRRNGRKESFAPSNRVTVNKVLPQPLRLSIPTTGPVAKIHEVCSRAVNSRLGRADNAKFLEHFRYVLISSQLLSEQQNNANNRSSFVPNLHSSGAHLEEYRVTATSVTGVLTTATTSFAAVWLVHWAKNGRLNQFSKGRVLVVISAFLLLAIVLYAYAKRQWLQYLRQNAVTAGSTLITNLQAFEASSSAALTLVQEVELVSRGYRISLPLPPVTRMDEKNPVRRCSKLRKCLRGAYAANLSPFREACNYMKGLISEDDLERYLEVYDVSSMDIEEARQGYTLDEFDDLESLKALRIFQARLSILRRVFLCSLLSLEANGGKPDYPRWRIAVDSMERLASTTGEWAEQLNALLAEEEQFLTPSTPLHKSRHNDPERDRVRSQIRKLGSLSTGIRGLQAKLQILREESVKSLDENDDFSDLGPSLMVQYDSIGNDLKSLVHSWEHGKASLALNIDRRESRRISQASSGLRSPVPSLGGLTAVDESHGSPTDALRALNGETPNQAKSNGSASSGSPTRCTSDEEVFEAIAIPKTRNSLSLLTREQRIAKMQEERDRMASFKDRQEQGMSMIRELESVISLRPAADRRSKRASMGRFPVHPI</sequence>
<dbReference type="GO" id="GO:0098609">
    <property type="term" value="P:cell-cell adhesion"/>
    <property type="evidence" value="ECO:0007669"/>
    <property type="project" value="InterPro"/>
</dbReference>
<dbReference type="GO" id="GO:0017022">
    <property type="term" value="F:myosin binding"/>
    <property type="evidence" value="ECO:0007669"/>
    <property type="project" value="InterPro"/>
</dbReference>